<dbReference type="SUPFAM" id="SSF48403">
    <property type="entry name" value="Ankyrin repeat"/>
    <property type="match status" value="1"/>
</dbReference>
<dbReference type="STRING" id="360105.CCV52592_0360"/>
<evidence type="ECO:0000313" key="3">
    <source>
        <dbReference type="EMBL" id="EAT99581.1"/>
    </source>
</evidence>
<dbReference type="Gene3D" id="1.25.40.20">
    <property type="entry name" value="Ankyrin repeat-containing domain"/>
    <property type="match status" value="1"/>
</dbReference>
<evidence type="ECO:0000259" key="2">
    <source>
        <dbReference type="Pfam" id="PF10077"/>
    </source>
</evidence>
<proteinExistence type="predicted"/>
<dbReference type="Pfam" id="PF10077">
    <property type="entry name" value="DUF2314"/>
    <property type="match status" value="1"/>
</dbReference>
<dbReference type="PROSITE" id="PS50088">
    <property type="entry name" value="ANK_REPEAT"/>
    <property type="match status" value="1"/>
</dbReference>
<dbReference type="PROSITE" id="PS50297">
    <property type="entry name" value="ANK_REP_REGION"/>
    <property type="match status" value="1"/>
</dbReference>
<evidence type="ECO:0000256" key="1">
    <source>
        <dbReference type="PROSITE-ProRule" id="PRU00023"/>
    </source>
</evidence>
<evidence type="ECO:0000313" key="4">
    <source>
        <dbReference type="Proteomes" id="UP000006380"/>
    </source>
</evidence>
<sequence>MGIFAKILAKMKGDEASEINPARDNEQETFYADSQDAAMREAAKKARQTFKYFWRELYWDRRRIVPALDMAMVKLPFSQDDGREVEYMWVDDVEFDGEKIYGRLVNEPDTLTNIKKGDEIEAPLDEVSDWIFVSESKSFGAFGVQAMRSKMSEQQRVRHDEAWGVNFGDFDDILVVVGQKEHPQNLIEHPMSINGKDKFEKFIKENSREASLADENGYTLLHKEAIAGNLTTIKILLQNFADKNAQTDDGKTALEFASIMGWEHIVKELKQG</sequence>
<keyword evidence="1" id="KW-0040">ANK repeat</keyword>
<feature type="repeat" description="ANK" evidence="1">
    <location>
        <begin position="216"/>
        <end position="248"/>
    </location>
</feature>
<organism evidence="3 4">
    <name type="scientific">Campylobacter curvus (strain 525.92)</name>
    <dbReference type="NCBI Taxonomy" id="360105"/>
    <lineage>
        <taxon>Bacteria</taxon>
        <taxon>Pseudomonadati</taxon>
        <taxon>Campylobacterota</taxon>
        <taxon>Epsilonproteobacteria</taxon>
        <taxon>Campylobacterales</taxon>
        <taxon>Campylobacteraceae</taxon>
        <taxon>Campylobacter</taxon>
    </lineage>
</organism>
<dbReference type="OrthoDB" id="6571369at2"/>
<dbReference type="AlphaFoldDB" id="A7GZY8"/>
<accession>A7GZY8</accession>
<dbReference type="RefSeq" id="WP_009649277.1">
    <property type="nucleotide sequence ID" value="NC_009715.2"/>
</dbReference>
<dbReference type="HOGENOM" id="CLU_059928_0_0_7"/>
<dbReference type="InterPro" id="IPR018756">
    <property type="entry name" value="DUF2314"/>
</dbReference>
<dbReference type="Pfam" id="PF12796">
    <property type="entry name" value="Ank_2"/>
    <property type="match status" value="1"/>
</dbReference>
<dbReference type="InterPro" id="IPR036770">
    <property type="entry name" value="Ankyrin_rpt-contain_sf"/>
</dbReference>
<keyword evidence="4" id="KW-1185">Reference proteome</keyword>
<dbReference type="KEGG" id="ccv:CCV52592_0360"/>
<dbReference type="Proteomes" id="UP000006380">
    <property type="component" value="Chromosome"/>
</dbReference>
<feature type="domain" description="DUF2314" evidence="2">
    <location>
        <begin position="36"/>
        <end position="167"/>
    </location>
</feature>
<gene>
    <name evidence="3" type="ORF">CCV52592_0360</name>
</gene>
<dbReference type="InterPro" id="IPR002110">
    <property type="entry name" value="Ankyrin_rpt"/>
</dbReference>
<name>A7GZY8_CAMC5</name>
<protein>
    <recommendedName>
        <fullName evidence="2">DUF2314 domain-containing protein</fullName>
    </recommendedName>
</protein>
<reference evidence="3" key="1">
    <citation type="submission" date="2016-07" db="EMBL/GenBank/DDBJ databases">
        <title>Comparative genomics of the Campylobacter concisus group.</title>
        <authorList>
            <person name="Miller W.G."/>
            <person name="Yee E."/>
            <person name="Chapman M.H."/>
            <person name="Huynh S."/>
            <person name="Bono J.L."/>
            <person name="On S.L.W."/>
            <person name="StLeger J."/>
            <person name="Foster G."/>
            <person name="Parker C.T."/>
        </authorList>
    </citation>
    <scope>NUCLEOTIDE SEQUENCE</scope>
    <source>
        <strain evidence="3">525.92</strain>
    </source>
</reference>
<dbReference type="EMBL" id="CP000767">
    <property type="protein sequence ID" value="EAT99581.1"/>
    <property type="molecule type" value="Genomic_DNA"/>
</dbReference>